<organism evidence="1 2">
    <name type="scientific">Avena sativa</name>
    <name type="common">Oat</name>
    <dbReference type="NCBI Taxonomy" id="4498"/>
    <lineage>
        <taxon>Eukaryota</taxon>
        <taxon>Viridiplantae</taxon>
        <taxon>Streptophyta</taxon>
        <taxon>Embryophyta</taxon>
        <taxon>Tracheophyta</taxon>
        <taxon>Spermatophyta</taxon>
        <taxon>Magnoliopsida</taxon>
        <taxon>Liliopsida</taxon>
        <taxon>Poales</taxon>
        <taxon>Poaceae</taxon>
        <taxon>BOP clade</taxon>
        <taxon>Pooideae</taxon>
        <taxon>Poodae</taxon>
        <taxon>Poeae</taxon>
        <taxon>Poeae Chloroplast Group 1 (Aveneae type)</taxon>
        <taxon>Aveninae</taxon>
        <taxon>Avena</taxon>
    </lineage>
</organism>
<name>A0ACD5VBU1_AVESA</name>
<evidence type="ECO:0000313" key="2">
    <source>
        <dbReference type="Proteomes" id="UP001732700"/>
    </source>
</evidence>
<reference evidence="1" key="1">
    <citation type="submission" date="2021-05" db="EMBL/GenBank/DDBJ databases">
        <authorList>
            <person name="Scholz U."/>
            <person name="Mascher M."/>
            <person name="Fiebig A."/>
        </authorList>
    </citation>
    <scope>NUCLEOTIDE SEQUENCE [LARGE SCALE GENOMIC DNA]</scope>
</reference>
<dbReference type="EnsemblPlants" id="AVESA.00010b.r2.2DG0399730.1">
    <property type="protein sequence ID" value="AVESA.00010b.r2.2DG0399730.1.CDS"/>
    <property type="gene ID" value="AVESA.00010b.r2.2DG0399730"/>
</dbReference>
<sequence length="1556" mass="173998">MAAAAAAEQLKELGEKLGAELPASVQDLAKLLEQAAECLHGIEQSPGSLVMEAIQPCLNAVAREELLKHQDEDVKVLLATCFCEITRITAPEAPYSDDVLRTVFHLIVGTFGGLNNVNSHSFGRRVTILETVARYRACVVMLDLQCDGLITDMFRTFLETVSDNHETNIVKSMQTIMAHIIDESEVIHGSLLHVLLSALGRKKTGISLSARKLARSVIEQSAGKLEPYIKKFLTSSLAGDNSSSNGHIDYHEVIFDVYQCAPKVLKVVVPYITGELLADQVEKRSKSVELLGELFSLPGVPILESFKSLFVEFLKRLTDRVVEVRVSVIEHLKKCLMSNHSCPEAPEIIKALCDRLLDYEENVRKQVVGAVCDVACHEFGAIPIETIKLVAERVRDKSHPVKCYTMERLADIYKVYCLRGSDSSTTDNFEWIPGKIFRCLYDKDFRPESIESILCGSLFPPEFPIKERVKHWVTAVTHFDKVEMKALEQILLQKQRLQQEMLKYMSLRQISQEDAPDAQKKILGCFRNMSRLFTDTTKAEEYLNKLHQLKDANIWKMFTSLLDCATTFNEAWFIRVDLLKSLGEKHELYDFVSTLSVRCSYLLVNKEYVREILSEASEHKSSGNTKLISACMNLLTAISSFFPSLLSGFEEDIIELLKEDNEVLKEGIAHVLSKAGGNIREQLASSSSVALLLERLCLEGTRKQAKYSVHALAAITKDDGLMALSVLYKRLVDLLEEKKVHLPSILQSLGCIAQIAMPIFETRGEEIITFITRTILDRSNDNVDVSVDKSEWVDCSHSCLLKIYGIKTLVKSCVPCQDGEAHPGIEKLMGILKNILTYGDISPDKISSASDKAHLRLAAAKAALRLSRQWDHKVPVDVFYLTLRISQDDFPQMRKLFLSKVQQYIKERALEAKYACAFLIGMDDYRTPQYEEFKHNLIEVAQICQQVKTRQLSVQADVNLVTAYPEYIIPHLVHVLAHDPSCPSIDDYADVKAFGPIYWRLYLLLSTLLGEEGLQYSVPGMKKESFMTTLSIFRSIKISKDAVDANKTKTLHAICDLGILLAKKLCPDEINISDSQTVQLPPQLYVPVQNDQNENSVVNNEQKWSGCESILAHFEALMAENIAEVESPEDKMLIDETDEFGNEIPLGKIVQILKSRAAKKAGRKQKAASDSVNTGNDDDVLGLLREINLDNQENLGESIKSKPKKRQMDVKESNEKPVDFSTPKRKRSASKSRPHSAKGSKDSDELLVHSVSTEKTNKSENKLKKKSRTDSTDTDLVASPTNIRTPVSKGKNVAKKSHTEVSSSSGKRSANENSTRRTDLANLNGSYKRQKPRLVSGLAKCSTHDSSSKDLVGQRIKVWWPLDKAFYEGVVKSYDVAKKLHTVLYDDGDIEQLNMAKEKWKRLESNGSPIKQQKKDLPGTNQGRAQEARTTSSPKAPPNQQKPIKKSSPLKRKVKPKSPLENKHRKTAGGSKSVEANDSDVAGSPAHPDSDEDVKSDGHEEKEVAVSSAEKEKTEKGSKGDMELKEEKTDVNNVSSKEESDDETLSVWRKRASQAT</sequence>
<proteinExistence type="predicted"/>
<keyword evidence="2" id="KW-1185">Reference proteome</keyword>
<dbReference type="Proteomes" id="UP001732700">
    <property type="component" value="Chromosome 2D"/>
</dbReference>
<reference evidence="1" key="2">
    <citation type="submission" date="2025-09" db="UniProtKB">
        <authorList>
            <consortium name="EnsemblPlants"/>
        </authorList>
    </citation>
    <scope>IDENTIFICATION</scope>
</reference>
<evidence type="ECO:0000313" key="1">
    <source>
        <dbReference type="EnsemblPlants" id="AVESA.00010b.r2.2DG0399730.1.CDS"/>
    </source>
</evidence>
<accession>A0ACD5VBU1</accession>
<protein>
    <submittedName>
        <fullName evidence="1">Uncharacterized protein</fullName>
    </submittedName>
</protein>